<dbReference type="GO" id="GO:0016020">
    <property type="term" value="C:membrane"/>
    <property type="evidence" value="ECO:0007669"/>
    <property type="project" value="UniProtKB-SubCell"/>
</dbReference>
<keyword evidence="5 6" id="KW-0472">Membrane</keyword>
<keyword evidence="4 6" id="KW-1133">Transmembrane helix</keyword>
<dbReference type="STRING" id="1890683.A0A427YPN1"/>
<dbReference type="InterPro" id="IPR050360">
    <property type="entry name" value="MFS_Sugar_Transporters"/>
</dbReference>
<gene>
    <name evidence="8" type="ORF">EHS25_007415</name>
</gene>
<dbReference type="GO" id="GO:0005351">
    <property type="term" value="F:carbohydrate:proton symporter activity"/>
    <property type="evidence" value="ECO:0007669"/>
    <property type="project" value="TreeGrafter"/>
</dbReference>
<accession>A0A427YPN1</accession>
<dbReference type="PANTHER" id="PTHR48022:SF5">
    <property type="entry name" value="ALPHA-GLUCOSIDES PERMEASE MPH2-RELATED"/>
    <property type="match status" value="1"/>
</dbReference>
<evidence type="ECO:0000313" key="9">
    <source>
        <dbReference type="Proteomes" id="UP000279259"/>
    </source>
</evidence>
<feature type="transmembrane region" description="Helical" evidence="6">
    <location>
        <begin position="310"/>
        <end position="327"/>
    </location>
</feature>
<dbReference type="Gene3D" id="1.20.1250.20">
    <property type="entry name" value="MFS general substrate transporter like domains"/>
    <property type="match status" value="2"/>
</dbReference>
<dbReference type="PROSITE" id="PS00217">
    <property type="entry name" value="SUGAR_TRANSPORT_2"/>
    <property type="match status" value="1"/>
</dbReference>
<evidence type="ECO:0000256" key="6">
    <source>
        <dbReference type="SAM" id="Phobius"/>
    </source>
</evidence>
<sequence length="513" mass="55765">MPDKKTHSGSHIGLTDGLAAHATGIDPTVLQAGYALLEEEKGMGLRQCLSTHWRAALWSAFLSTALWMEGFDTSIVNSFFGQAQFLSRFGIKVGTKLTIPANWQSGLTNAVTVGEIVGLVVTGIMQERLGSKVIFVAGMIAMIGAIFIAVFAQSLPMLIAAELVMGIPWGMFQTMTTAYAAEICPIGLRGYLTSYVAMGWGGGGPWWLARHGRYEDAKVVLRRITSPHYWDTRDLDAYVAIMKHTDDMEKAESSQGSWLELFKGTNLRRTEITVGTWIIQVWNGNLITTLTVELLESAGMSATGAFNLNLIQNAMSVIGICVSWILLPRVGRRWLYIDGLISEAVCLLPIGILGCIDTGAAGARAIGALTVMINLLEHFAIGPVFPSARLRARTIVFGRAMFCINSIIGNQLNPRFVAADGWNWGAKSAFFHLGTNLLCTTWSYFRLPETGGLSFADLDILFANKVNARKFKDVVIHDESAGNAKMADDEEAVGIEKEATDHAENAPSAHLEA</sequence>
<organism evidence="8 9">
    <name type="scientific">Saitozyma podzolica</name>
    <dbReference type="NCBI Taxonomy" id="1890683"/>
    <lineage>
        <taxon>Eukaryota</taxon>
        <taxon>Fungi</taxon>
        <taxon>Dikarya</taxon>
        <taxon>Basidiomycota</taxon>
        <taxon>Agaricomycotina</taxon>
        <taxon>Tremellomycetes</taxon>
        <taxon>Tremellales</taxon>
        <taxon>Trimorphomycetaceae</taxon>
        <taxon>Saitozyma</taxon>
    </lineage>
</organism>
<comment type="subcellular location">
    <subcellularLocation>
        <location evidence="1">Membrane</location>
        <topology evidence="1">Multi-pass membrane protein</topology>
    </subcellularLocation>
</comment>
<dbReference type="OrthoDB" id="5290825at2759"/>
<comment type="similarity">
    <text evidence="2">Belongs to the major facilitator superfamily. Sugar transporter (TC 2.A.1.1) family.</text>
</comment>
<keyword evidence="9" id="KW-1185">Reference proteome</keyword>
<dbReference type="EMBL" id="RSCD01000004">
    <property type="protein sequence ID" value="RSH93062.1"/>
    <property type="molecule type" value="Genomic_DNA"/>
</dbReference>
<evidence type="ECO:0000256" key="5">
    <source>
        <dbReference type="ARBA" id="ARBA00023136"/>
    </source>
</evidence>
<name>A0A427YPN1_9TREE</name>
<dbReference type="AlphaFoldDB" id="A0A427YPN1"/>
<dbReference type="InterPro" id="IPR036259">
    <property type="entry name" value="MFS_trans_sf"/>
</dbReference>
<dbReference type="InterPro" id="IPR020846">
    <property type="entry name" value="MFS_dom"/>
</dbReference>
<evidence type="ECO:0000256" key="3">
    <source>
        <dbReference type="ARBA" id="ARBA00022692"/>
    </source>
</evidence>
<evidence type="ECO:0000256" key="1">
    <source>
        <dbReference type="ARBA" id="ARBA00004141"/>
    </source>
</evidence>
<dbReference type="Proteomes" id="UP000279259">
    <property type="component" value="Unassembled WGS sequence"/>
</dbReference>
<dbReference type="InterPro" id="IPR005828">
    <property type="entry name" value="MFS_sugar_transport-like"/>
</dbReference>
<evidence type="ECO:0000256" key="4">
    <source>
        <dbReference type="ARBA" id="ARBA00022989"/>
    </source>
</evidence>
<feature type="transmembrane region" description="Helical" evidence="6">
    <location>
        <begin position="334"/>
        <end position="353"/>
    </location>
</feature>
<feature type="domain" description="Major facilitator superfamily (MFS) profile" evidence="7">
    <location>
        <begin position="58"/>
        <end position="451"/>
    </location>
</feature>
<keyword evidence="3 6" id="KW-0812">Transmembrane</keyword>
<evidence type="ECO:0000313" key="8">
    <source>
        <dbReference type="EMBL" id="RSH93062.1"/>
    </source>
</evidence>
<feature type="transmembrane region" description="Helical" evidence="6">
    <location>
        <begin position="365"/>
        <end position="385"/>
    </location>
</feature>
<comment type="caution">
    <text evidence="8">The sequence shown here is derived from an EMBL/GenBank/DDBJ whole genome shotgun (WGS) entry which is preliminary data.</text>
</comment>
<protein>
    <recommendedName>
        <fullName evidence="7">Major facilitator superfamily (MFS) profile domain-containing protein</fullName>
    </recommendedName>
</protein>
<dbReference type="SUPFAM" id="SSF103473">
    <property type="entry name" value="MFS general substrate transporter"/>
    <property type="match status" value="1"/>
</dbReference>
<feature type="transmembrane region" description="Helical" evidence="6">
    <location>
        <begin position="133"/>
        <end position="152"/>
    </location>
</feature>
<evidence type="ECO:0000259" key="7">
    <source>
        <dbReference type="PROSITE" id="PS50850"/>
    </source>
</evidence>
<reference evidence="8 9" key="1">
    <citation type="submission" date="2018-11" db="EMBL/GenBank/DDBJ databases">
        <title>Genome sequence of Saitozyma podzolica DSM 27192.</title>
        <authorList>
            <person name="Aliyu H."/>
            <person name="Gorte O."/>
            <person name="Ochsenreither K."/>
        </authorList>
    </citation>
    <scope>NUCLEOTIDE SEQUENCE [LARGE SCALE GENOMIC DNA]</scope>
    <source>
        <strain evidence="8 9">DSM 27192</strain>
    </source>
</reference>
<proteinExistence type="inferred from homology"/>
<dbReference type="PROSITE" id="PS50850">
    <property type="entry name" value="MFS"/>
    <property type="match status" value="1"/>
</dbReference>
<dbReference type="Pfam" id="PF00083">
    <property type="entry name" value="Sugar_tr"/>
    <property type="match status" value="2"/>
</dbReference>
<evidence type="ECO:0000256" key="2">
    <source>
        <dbReference type="ARBA" id="ARBA00010992"/>
    </source>
</evidence>
<dbReference type="InterPro" id="IPR005829">
    <property type="entry name" value="Sugar_transporter_CS"/>
</dbReference>
<dbReference type="PANTHER" id="PTHR48022">
    <property type="entry name" value="PLASTIDIC GLUCOSE TRANSPORTER 4"/>
    <property type="match status" value="1"/>
</dbReference>